<reference evidence="1" key="1">
    <citation type="submission" date="2022-05" db="EMBL/GenBank/DDBJ databases">
        <authorList>
            <person name="Okamura Y."/>
        </authorList>
    </citation>
    <scope>NUCLEOTIDE SEQUENCE</scope>
</reference>
<dbReference type="EMBL" id="CALOZG010000040">
    <property type="protein sequence ID" value="CAH4034432.1"/>
    <property type="molecule type" value="Genomic_DNA"/>
</dbReference>
<comment type="caution">
    <text evidence="1">The sequence shown here is derived from an EMBL/GenBank/DDBJ whole genome shotgun (WGS) entry which is preliminary data.</text>
</comment>
<evidence type="ECO:0000313" key="2">
    <source>
        <dbReference type="Proteomes" id="UP001152562"/>
    </source>
</evidence>
<name>A0A9P0XDN0_PIEBR</name>
<dbReference type="AlphaFoldDB" id="A0A9P0XDN0"/>
<keyword evidence="2" id="KW-1185">Reference proteome</keyword>
<dbReference type="Proteomes" id="UP001152562">
    <property type="component" value="Unassembled WGS sequence"/>
</dbReference>
<accession>A0A9P0XDN0</accession>
<sequence length="85" mass="9750">MLHVQATPQIIYRQNQRFWTLDAKVRGRYDMLPCVRANQAIKSLSITAALYTAVIEPIVLYAAAVWAQAVEKVFIGKKLDRMTRQ</sequence>
<organism evidence="1 2">
    <name type="scientific">Pieris brassicae</name>
    <name type="common">White butterfly</name>
    <name type="synonym">Large white butterfly</name>
    <dbReference type="NCBI Taxonomy" id="7116"/>
    <lineage>
        <taxon>Eukaryota</taxon>
        <taxon>Metazoa</taxon>
        <taxon>Ecdysozoa</taxon>
        <taxon>Arthropoda</taxon>
        <taxon>Hexapoda</taxon>
        <taxon>Insecta</taxon>
        <taxon>Pterygota</taxon>
        <taxon>Neoptera</taxon>
        <taxon>Endopterygota</taxon>
        <taxon>Lepidoptera</taxon>
        <taxon>Glossata</taxon>
        <taxon>Ditrysia</taxon>
        <taxon>Papilionoidea</taxon>
        <taxon>Pieridae</taxon>
        <taxon>Pierinae</taxon>
        <taxon>Pieris</taxon>
    </lineage>
</organism>
<gene>
    <name evidence="1" type="ORF">PIBRA_LOCUS10615</name>
</gene>
<evidence type="ECO:0000313" key="1">
    <source>
        <dbReference type="EMBL" id="CAH4034432.1"/>
    </source>
</evidence>
<protein>
    <submittedName>
        <fullName evidence="1">Uncharacterized protein</fullName>
    </submittedName>
</protein>
<proteinExistence type="predicted"/>